<dbReference type="Proteomes" id="UP000054018">
    <property type="component" value="Unassembled WGS sequence"/>
</dbReference>
<evidence type="ECO:0000256" key="1">
    <source>
        <dbReference type="SAM" id="MobiDB-lite"/>
    </source>
</evidence>
<organism evidence="2 3">
    <name type="scientific">Pisolithus microcarpus 441</name>
    <dbReference type="NCBI Taxonomy" id="765257"/>
    <lineage>
        <taxon>Eukaryota</taxon>
        <taxon>Fungi</taxon>
        <taxon>Dikarya</taxon>
        <taxon>Basidiomycota</taxon>
        <taxon>Agaricomycotina</taxon>
        <taxon>Agaricomycetes</taxon>
        <taxon>Agaricomycetidae</taxon>
        <taxon>Boletales</taxon>
        <taxon>Sclerodermatineae</taxon>
        <taxon>Pisolithaceae</taxon>
        <taxon>Pisolithus</taxon>
    </lineage>
</organism>
<reference evidence="2 3" key="1">
    <citation type="submission" date="2014-04" db="EMBL/GenBank/DDBJ databases">
        <authorList>
            <consortium name="DOE Joint Genome Institute"/>
            <person name="Kuo A."/>
            <person name="Kohler A."/>
            <person name="Costa M.D."/>
            <person name="Nagy L.G."/>
            <person name="Floudas D."/>
            <person name="Copeland A."/>
            <person name="Barry K.W."/>
            <person name="Cichocki N."/>
            <person name="Veneault-Fourrey C."/>
            <person name="LaButti K."/>
            <person name="Lindquist E.A."/>
            <person name="Lipzen A."/>
            <person name="Lundell T."/>
            <person name="Morin E."/>
            <person name="Murat C."/>
            <person name="Sun H."/>
            <person name="Tunlid A."/>
            <person name="Henrissat B."/>
            <person name="Grigoriev I.V."/>
            <person name="Hibbett D.S."/>
            <person name="Martin F."/>
            <person name="Nordberg H.P."/>
            <person name="Cantor M.N."/>
            <person name="Hua S.X."/>
        </authorList>
    </citation>
    <scope>NUCLEOTIDE SEQUENCE [LARGE SCALE GENOMIC DNA]</scope>
    <source>
        <strain evidence="2 3">441</strain>
    </source>
</reference>
<evidence type="ECO:0000313" key="2">
    <source>
        <dbReference type="EMBL" id="KIK30719.1"/>
    </source>
</evidence>
<proteinExistence type="predicted"/>
<dbReference type="AlphaFoldDB" id="A0A0C9ZX99"/>
<name>A0A0C9ZX99_9AGAM</name>
<evidence type="ECO:0000313" key="3">
    <source>
        <dbReference type="Proteomes" id="UP000054018"/>
    </source>
</evidence>
<keyword evidence="3" id="KW-1185">Reference proteome</keyword>
<feature type="region of interest" description="Disordered" evidence="1">
    <location>
        <begin position="32"/>
        <end position="56"/>
    </location>
</feature>
<accession>A0A0C9ZX99</accession>
<dbReference type="HOGENOM" id="CLU_2484163_0_0_1"/>
<gene>
    <name evidence="2" type="ORF">PISMIDRAFT_670833</name>
</gene>
<dbReference type="EMBL" id="KN833686">
    <property type="protein sequence ID" value="KIK30719.1"/>
    <property type="molecule type" value="Genomic_DNA"/>
</dbReference>
<sequence length="87" mass="9831">MPPHPGRHLHCPLYSLQRPNWPHHVKAGKRQLKHGGHLPCESENTVDNRSLRDKAGVAEPARHVTFPIRAETVKIKITHLDSGQNMP</sequence>
<reference evidence="3" key="2">
    <citation type="submission" date="2015-01" db="EMBL/GenBank/DDBJ databases">
        <title>Evolutionary Origins and Diversification of the Mycorrhizal Mutualists.</title>
        <authorList>
            <consortium name="DOE Joint Genome Institute"/>
            <consortium name="Mycorrhizal Genomics Consortium"/>
            <person name="Kohler A."/>
            <person name="Kuo A."/>
            <person name="Nagy L.G."/>
            <person name="Floudas D."/>
            <person name="Copeland A."/>
            <person name="Barry K.W."/>
            <person name="Cichocki N."/>
            <person name="Veneault-Fourrey C."/>
            <person name="LaButti K."/>
            <person name="Lindquist E.A."/>
            <person name="Lipzen A."/>
            <person name="Lundell T."/>
            <person name="Morin E."/>
            <person name="Murat C."/>
            <person name="Riley R."/>
            <person name="Ohm R."/>
            <person name="Sun H."/>
            <person name="Tunlid A."/>
            <person name="Henrissat B."/>
            <person name="Grigoriev I.V."/>
            <person name="Hibbett D.S."/>
            <person name="Martin F."/>
        </authorList>
    </citation>
    <scope>NUCLEOTIDE SEQUENCE [LARGE SCALE GENOMIC DNA]</scope>
    <source>
        <strain evidence="3">441</strain>
    </source>
</reference>
<protein>
    <submittedName>
        <fullName evidence="2">Uncharacterized protein</fullName>
    </submittedName>
</protein>